<name>A0A398D3R9_9BACT</name>
<reference evidence="3 4" key="1">
    <citation type="submission" date="2018-09" db="EMBL/GenBank/DDBJ databases">
        <title>Discovery and Ecogenomic Context for Candidatus Cryosericales, a Global Caldiserica Order Active in Thawing Permafrost.</title>
        <authorList>
            <person name="Martinez M.A."/>
            <person name="Woodcroft B.J."/>
            <person name="Ignacio Espinoza J.C."/>
            <person name="Zayed A."/>
            <person name="Singleton C.M."/>
            <person name="Boyd J."/>
            <person name="Li Y.-F."/>
            <person name="Purvine S."/>
            <person name="Maughan H."/>
            <person name="Hodgkins S.B."/>
            <person name="Anderson D."/>
            <person name="Sederholm M."/>
            <person name="Temperton B."/>
            <person name="Saleska S.R."/>
            <person name="Tyson G.W."/>
            <person name="Rich V.I."/>
        </authorList>
    </citation>
    <scope>NUCLEOTIDE SEQUENCE [LARGE SCALE GENOMIC DNA]</scope>
    <source>
        <strain evidence="3 4">SMC7</strain>
    </source>
</reference>
<dbReference type="Pfam" id="PF09136">
    <property type="entry name" value="Glucodextran_B"/>
    <property type="match status" value="2"/>
</dbReference>
<dbReference type="Proteomes" id="UP000266328">
    <property type="component" value="Unassembled WGS sequence"/>
</dbReference>
<feature type="signal peptide" evidence="1">
    <location>
        <begin position="1"/>
        <end position="36"/>
    </location>
</feature>
<organism evidence="3 4">
    <name type="scientific">Candidatus Cryosericum terrychapinii</name>
    <dbReference type="NCBI Taxonomy" id="2290919"/>
    <lineage>
        <taxon>Bacteria</taxon>
        <taxon>Pseudomonadati</taxon>
        <taxon>Caldisericota/Cryosericota group</taxon>
        <taxon>Candidatus Cryosericota</taxon>
        <taxon>Candidatus Cryosericia</taxon>
        <taxon>Candidatus Cryosericales</taxon>
        <taxon>Candidatus Cryosericaceae</taxon>
        <taxon>Candidatus Cryosericum</taxon>
    </lineage>
</organism>
<dbReference type="Pfam" id="PF07833">
    <property type="entry name" value="Cu_amine_oxidN1"/>
    <property type="match status" value="1"/>
</dbReference>
<dbReference type="InterPro" id="IPR036582">
    <property type="entry name" value="Mao_N_sf"/>
</dbReference>
<dbReference type="InterPro" id="IPR013783">
    <property type="entry name" value="Ig-like_fold"/>
</dbReference>
<evidence type="ECO:0000313" key="4">
    <source>
        <dbReference type="Proteomes" id="UP000266328"/>
    </source>
</evidence>
<proteinExistence type="predicted"/>
<dbReference type="Gene3D" id="2.60.40.10">
    <property type="entry name" value="Immunoglobulins"/>
    <property type="match status" value="2"/>
</dbReference>
<dbReference type="EMBL" id="QXIS01000001">
    <property type="protein sequence ID" value="RIE06927.1"/>
    <property type="molecule type" value="Genomic_DNA"/>
</dbReference>
<keyword evidence="4" id="KW-1185">Reference proteome</keyword>
<feature type="domain" description="Copper amine oxidase-like N-terminal" evidence="2">
    <location>
        <begin position="595"/>
        <end position="694"/>
    </location>
</feature>
<sequence>MEEMKRTIGCSRFKRLIGVLIACALLTGYSAPEARAAISTVEVQVVPNVAKVSARYTVSFVTGVGLAAGDAVLLQFPQGTTLPCSPCNPLVYADEVTVNDLHPKQPAFGNPSAGTLKVFVPEAIAAGGAVRIVISTLVPRVGNPDIGTYRIRVSTDHEPSVESAPYTIGTSQIMAPTVHLESTIANVGSGYSITFVTGVTGQLVQGSSVITITYAAGGFPAAPVNGAVTVNGLASERILTNPVKHTMEILSPLTVDTRSAVTIAIGAGYGLTNPVKAGNYVLYVHTSAEPGDVASEPFQIKDLPMVSTTIYVGPGTPDGQNGWYVSEPMVTLAAASNVEGRLELHYGIDSEPTTLYTVPFQIPSGVHTLKYRARNVDADIDEESVKTAEFRVATTGPVLTIDGTEQRLVTSSSFTLTGSVAPSPAPVTTVDILGRETHIIAGGTFSEPLTLFEGANELRVTATDESGRTTSATVSVTVDTVPPRMTVSAPVNWQEIHAEKVMVRGNVESGAVLQVNGTTVPNAMPDGSFAHEVALTIGTNTISVTAQDAAGNVRKVAVLVTRVPANESTIVLTIGNKYMTINGTKREIDPGRSTVPVIQNGRTLVPIAAIIEALGGKVTWAASARTATVTLGDTELVLAIGGPTAYVNGKSTPIDTDTKVTPVIVNDRTMLPFRFVAEQLGGTVQWNAATRTVVLHFNVS</sequence>
<keyword evidence="1" id="KW-0732">Signal</keyword>
<evidence type="ECO:0000256" key="1">
    <source>
        <dbReference type="SAM" id="SignalP"/>
    </source>
</evidence>
<evidence type="ECO:0000259" key="2">
    <source>
        <dbReference type="Pfam" id="PF07833"/>
    </source>
</evidence>
<dbReference type="AlphaFoldDB" id="A0A398D3R9"/>
<gene>
    <name evidence="3" type="ORF">SMC7_00110</name>
</gene>
<accession>A0A398D3R9</accession>
<dbReference type="InterPro" id="IPR012854">
    <property type="entry name" value="Cu_amine_oxidase-like_N"/>
</dbReference>
<feature type="chain" id="PRO_5017283041" evidence="1">
    <location>
        <begin position="37"/>
        <end position="700"/>
    </location>
</feature>
<comment type="caution">
    <text evidence="3">The sequence shown here is derived from an EMBL/GenBank/DDBJ whole genome shotgun (WGS) entry which is preliminary data.</text>
</comment>
<dbReference type="OrthoDB" id="2474314at2"/>
<dbReference type="SUPFAM" id="SSF55383">
    <property type="entry name" value="Copper amine oxidase, domain N"/>
    <property type="match status" value="1"/>
</dbReference>
<protein>
    <submittedName>
        <fullName evidence="3">Copper amine oxidase N-terminal domain-containing protein</fullName>
    </submittedName>
</protein>
<dbReference type="Gene3D" id="3.30.457.10">
    <property type="entry name" value="Copper amine oxidase-like, N-terminal domain"/>
    <property type="match status" value="1"/>
</dbReference>
<evidence type="ECO:0000313" key="3">
    <source>
        <dbReference type="EMBL" id="RIE06927.1"/>
    </source>
</evidence>